<reference evidence="1" key="1">
    <citation type="submission" date="2020-05" db="EMBL/GenBank/DDBJ databases">
        <authorList>
            <person name="Chiriac C."/>
            <person name="Salcher M."/>
            <person name="Ghai R."/>
            <person name="Kavagutti S V."/>
        </authorList>
    </citation>
    <scope>NUCLEOTIDE SEQUENCE</scope>
</reference>
<dbReference type="AlphaFoldDB" id="A0A6J7JG35"/>
<dbReference type="Gene3D" id="3.20.80.10">
    <property type="entry name" value="Regulatory factor, effector binding domain"/>
    <property type="match status" value="1"/>
</dbReference>
<protein>
    <submittedName>
        <fullName evidence="1">Unannotated protein</fullName>
    </submittedName>
</protein>
<dbReference type="PANTHER" id="PTHR11220">
    <property type="entry name" value="HEME-BINDING PROTEIN-RELATED"/>
    <property type="match status" value="1"/>
</dbReference>
<name>A0A6J7JG35_9ZZZZ</name>
<dbReference type="Pfam" id="PF04832">
    <property type="entry name" value="SOUL"/>
    <property type="match status" value="1"/>
</dbReference>
<dbReference type="SUPFAM" id="SSF55136">
    <property type="entry name" value="Probable bacterial effector-binding domain"/>
    <property type="match status" value="1"/>
</dbReference>
<evidence type="ECO:0000313" key="1">
    <source>
        <dbReference type="EMBL" id="CAB4942428.1"/>
    </source>
</evidence>
<sequence length="197" mass="21745">MTLRQRLTHVAVAPNLVSYCLTMTEHQRYEVVSEFPGFELRRYEPHVLARVSVVGTFERAGSDAFRPLVSYLGGRNERAQKIAMTAPVLQESPVGRGSHDVSFVMPADASYEALPQPSDPSVTLEPHGVEWAAAARFSGRWTEQIFLEHASTLNDSVSAAGLTITGSARFARFDPPWTPWFLRHNEVVIPVMPPAGG</sequence>
<dbReference type="InterPro" id="IPR006917">
    <property type="entry name" value="SOUL_heme-bd"/>
</dbReference>
<accession>A0A6J7JG35</accession>
<gene>
    <name evidence="1" type="ORF">UFOPK3773_00934</name>
</gene>
<organism evidence="1">
    <name type="scientific">freshwater metagenome</name>
    <dbReference type="NCBI Taxonomy" id="449393"/>
    <lineage>
        <taxon>unclassified sequences</taxon>
        <taxon>metagenomes</taxon>
        <taxon>ecological metagenomes</taxon>
    </lineage>
</organism>
<dbReference type="InterPro" id="IPR011256">
    <property type="entry name" value="Reg_factor_effector_dom_sf"/>
</dbReference>
<proteinExistence type="predicted"/>
<dbReference type="EMBL" id="CAFBNF010000089">
    <property type="protein sequence ID" value="CAB4942428.1"/>
    <property type="molecule type" value="Genomic_DNA"/>
</dbReference>
<dbReference type="PANTHER" id="PTHR11220:SF58">
    <property type="entry name" value="SOUL HEME-BINDING FAMILY PROTEIN"/>
    <property type="match status" value="1"/>
</dbReference>